<gene>
    <name evidence="1" type="ORF">D2N39_12455</name>
</gene>
<dbReference type="EMBL" id="QXXQ01000006">
    <property type="protein sequence ID" value="RID91509.1"/>
    <property type="molecule type" value="Genomic_DNA"/>
</dbReference>
<protein>
    <submittedName>
        <fullName evidence="1">Uncharacterized protein</fullName>
    </submittedName>
</protein>
<name>A0A398BLB6_9RHOB</name>
<organism evidence="1 2">
    <name type="scientific">Gemmobacter lutimaris</name>
    <dbReference type="NCBI Taxonomy" id="2306023"/>
    <lineage>
        <taxon>Bacteria</taxon>
        <taxon>Pseudomonadati</taxon>
        <taxon>Pseudomonadota</taxon>
        <taxon>Alphaproteobacteria</taxon>
        <taxon>Rhodobacterales</taxon>
        <taxon>Paracoccaceae</taxon>
        <taxon>Gemmobacter</taxon>
    </lineage>
</organism>
<reference evidence="1 2" key="1">
    <citation type="submission" date="2018-09" db="EMBL/GenBank/DDBJ databases">
        <title>Gemmobacter lutimaris sp. nov., a marine bacterium isolated from tidal flat.</title>
        <authorList>
            <person name="Lee D.W."/>
            <person name="Yoo Y."/>
            <person name="Kim J.-J."/>
            <person name="Kim B.S."/>
        </authorList>
    </citation>
    <scope>NUCLEOTIDE SEQUENCE [LARGE SCALE GENOMIC DNA]</scope>
    <source>
        <strain evidence="1 2">YJ-T1-11</strain>
    </source>
</reference>
<keyword evidence="2" id="KW-1185">Reference proteome</keyword>
<proteinExistence type="predicted"/>
<sequence>MLVAGAAQAAPQALLCQQKVSNREWVMSEIIFILDDAQGSAQVYDGVIAHFVGKKPITAKLKADGKTVTWDVRVRGGKSARTGTIMYSATFSADRRKVTLYGAPRGYDNSTNVRGTCVEMKDEPGKKRKK</sequence>
<comment type="caution">
    <text evidence="1">The sequence shown here is derived from an EMBL/GenBank/DDBJ whole genome shotgun (WGS) entry which is preliminary data.</text>
</comment>
<dbReference type="Proteomes" id="UP000266649">
    <property type="component" value="Unassembled WGS sequence"/>
</dbReference>
<dbReference type="AlphaFoldDB" id="A0A398BLB6"/>
<accession>A0A398BLB6</accession>
<evidence type="ECO:0000313" key="1">
    <source>
        <dbReference type="EMBL" id="RID91509.1"/>
    </source>
</evidence>
<evidence type="ECO:0000313" key="2">
    <source>
        <dbReference type="Proteomes" id="UP000266649"/>
    </source>
</evidence>